<dbReference type="InterPro" id="IPR015003">
    <property type="entry name" value="DUF1853"/>
</dbReference>
<protein>
    <recommendedName>
        <fullName evidence="4">DUF1853 family protein</fullName>
    </recommendedName>
</protein>
<evidence type="ECO:0000256" key="1">
    <source>
        <dbReference type="SAM" id="MobiDB-lite"/>
    </source>
</evidence>
<reference evidence="2 3" key="1">
    <citation type="submission" date="2020-08" db="EMBL/GenBank/DDBJ databases">
        <title>Genomic Encyclopedia of Type Strains, Phase IV (KMG-IV): sequencing the most valuable type-strain genomes for metagenomic binning, comparative biology and taxonomic classification.</title>
        <authorList>
            <person name="Goeker M."/>
        </authorList>
    </citation>
    <scope>NUCLEOTIDE SEQUENCE [LARGE SCALE GENOMIC DNA]</scope>
    <source>
        <strain evidence="2 3">DSM 22368</strain>
    </source>
</reference>
<dbReference type="RefSeq" id="WP_166844508.1">
    <property type="nucleotide sequence ID" value="NZ_JAAONY010000002.1"/>
</dbReference>
<evidence type="ECO:0008006" key="4">
    <source>
        <dbReference type="Google" id="ProtNLM"/>
    </source>
</evidence>
<accession>A0A7X0MVQ2</accession>
<organism evidence="2 3">
    <name type="scientific">Pseudoteredinibacter isoporae</name>
    <dbReference type="NCBI Taxonomy" id="570281"/>
    <lineage>
        <taxon>Bacteria</taxon>
        <taxon>Pseudomonadati</taxon>
        <taxon>Pseudomonadota</taxon>
        <taxon>Gammaproteobacteria</taxon>
        <taxon>Cellvibrionales</taxon>
        <taxon>Cellvibrionaceae</taxon>
        <taxon>Pseudoteredinibacter</taxon>
    </lineage>
</organism>
<dbReference type="Proteomes" id="UP000528457">
    <property type="component" value="Unassembled WGS sequence"/>
</dbReference>
<comment type="caution">
    <text evidence="2">The sequence shown here is derived from an EMBL/GenBank/DDBJ whole genome shotgun (WGS) entry which is preliminary data.</text>
</comment>
<name>A0A7X0MVQ2_9GAMM</name>
<dbReference type="AlphaFoldDB" id="A0A7X0MVQ2"/>
<sequence length="392" mass="45120">MSKASPPQSPDSSDKHTSFDPNRVLDAVLKEVRSDERRKAQPLNDEHNPVQRDLDWLLQAPELLNLLPLLTHTQQQLSIRRLPKPDKTFIVEAHYASGHRRLGLYAEDLLSAYFSNPGNPYILIARNLQIQSAHHNEGRTIGEFDFLAQERQGGRYQHIEMACKFYLGLPIENPDSKTGNSQWQHWMGPNCNDRLDIKMVKFIEQQLFLSQHPAAQERLAELAISPVDAQYLLRGRLFYPAFSPMPDPELADPEHLKGLWISHSEAGKFLKEVEQRWGQCWFTQLHKLEFMAARPRHQYQQTALPTREFAAYIDEYFASQARDLQTLENKAKQKKHSTMPRPLPLVMSPNHIPSAYSKAPELRLFVVPDSWLEIALKQTETPTPLQTATVNK</sequence>
<dbReference type="InParanoid" id="A0A7X0MVQ2"/>
<dbReference type="EMBL" id="JACHHT010000002">
    <property type="protein sequence ID" value="MBB6521643.1"/>
    <property type="molecule type" value="Genomic_DNA"/>
</dbReference>
<evidence type="ECO:0000313" key="3">
    <source>
        <dbReference type="Proteomes" id="UP000528457"/>
    </source>
</evidence>
<gene>
    <name evidence="2" type="ORF">HNR48_001928</name>
</gene>
<evidence type="ECO:0000313" key="2">
    <source>
        <dbReference type="EMBL" id="MBB6521643.1"/>
    </source>
</evidence>
<dbReference type="Pfam" id="PF08907">
    <property type="entry name" value="DUF1853"/>
    <property type="match status" value="1"/>
</dbReference>
<feature type="region of interest" description="Disordered" evidence="1">
    <location>
        <begin position="1"/>
        <end position="23"/>
    </location>
</feature>
<proteinExistence type="predicted"/>
<keyword evidence="3" id="KW-1185">Reference proteome</keyword>